<dbReference type="Pfam" id="PF01464">
    <property type="entry name" value="SLT"/>
    <property type="match status" value="1"/>
</dbReference>
<proteinExistence type="predicted"/>
<dbReference type="Gene3D" id="1.10.530.10">
    <property type="match status" value="1"/>
</dbReference>
<organism evidence="1 2">
    <name type="scientific">Aliarcobacter cibarius</name>
    <dbReference type="NCBI Taxonomy" id="255507"/>
    <lineage>
        <taxon>Bacteria</taxon>
        <taxon>Pseudomonadati</taxon>
        <taxon>Campylobacterota</taxon>
        <taxon>Epsilonproteobacteria</taxon>
        <taxon>Campylobacterales</taxon>
        <taxon>Arcobacteraceae</taxon>
        <taxon>Aliarcobacter</taxon>
    </lineage>
</organism>
<dbReference type="InterPro" id="IPR023346">
    <property type="entry name" value="Lysozyme-like_dom_sf"/>
</dbReference>
<evidence type="ECO:0000313" key="1">
    <source>
        <dbReference type="EMBL" id="QKJ27417.1"/>
    </source>
</evidence>
<dbReference type="SMART" id="SM00257">
    <property type="entry name" value="LysM"/>
    <property type="match status" value="1"/>
</dbReference>
<gene>
    <name evidence="1" type="ORF">ACBT_1517</name>
</gene>
<dbReference type="EMBL" id="CP054051">
    <property type="protein sequence ID" value="QKJ27417.1"/>
    <property type="molecule type" value="Genomic_DNA"/>
</dbReference>
<dbReference type="CDD" id="cd16894">
    <property type="entry name" value="MltD-like"/>
    <property type="match status" value="1"/>
</dbReference>
<dbReference type="Proteomes" id="UP000509513">
    <property type="component" value="Chromosome"/>
</dbReference>
<protein>
    <submittedName>
        <fullName evidence="1">Membrane-bound lytic murein transglycosylase D</fullName>
    </submittedName>
</protein>
<dbReference type="SUPFAM" id="SSF54106">
    <property type="entry name" value="LysM domain"/>
    <property type="match status" value="1"/>
</dbReference>
<dbReference type="Gene3D" id="3.10.350.10">
    <property type="entry name" value="LysM domain"/>
    <property type="match status" value="1"/>
</dbReference>
<dbReference type="InterPro" id="IPR036779">
    <property type="entry name" value="LysM_dom_sf"/>
</dbReference>
<dbReference type="InterPro" id="IPR008258">
    <property type="entry name" value="Transglycosylase_SLT_dom_1"/>
</dbReference>
<evidence type="ECO:0000313" key="2">
    <source>
        <dbReference type="Proteomes" id="UP000509513"/>
    </source>
</evidence>
<dbReference type="OrthoDB" id="9815002at2"/>
<accession>A0A5J6RKP9</accession>
<dbReference type="SUPFAM" id="SSF53955">
    <property type="entry name" value="Lysozyme-like"/>
    <property type="match status" value="1"/>
</dbReference>
<dbReference type="PROSITE" id="PS51782">
    <property type="entry name" value="LYSM"/>
    <property type="match status" value="1"/>
</dbReference>
<dbReference type="CDD" id="cd00118">
    <property type="entry name" value="LysM"/>
    <property type="match status" value="1"/>
</dbReference>
<dbReference type="KEGG" id="acib:ACBT_1517"/>
<sequence>MIKTLLLILLFCLQLFSLDEIEQKVLNDLGINSSFLNTQAFKSVYDEYSSSSQINYYNNILRKSALNMEIVREEIEKRNLPDAMFFIPLFESSYVNQGKGKGPGGLWQIIPQTASNLKLKIDDNIDERLDLLKSTDAAGTYLKRYYKIFNKWYLAIAAYNSGEGRIISGIARASLDKYLEENPNEENNPTVKIYKKYIDDYNKNKSGMSNLYIIYDRYKSYFDLAYLVNNNHKDYFSKTTVTYISKIVTFSILKEKDSFSAIDKKAKYNLEVVNPPKGVQLKSIAGMIGMDFNEFRNLNKHIKKDVLPTSIKSYNIYIPHTKLDVYNQKLGNIKQVIAKNNNKQEIDTKKVIKNDSKKDVSKKQGITVYEVKAGDTLESIAKKYKTSTKKLKIISKKSKKVLSIGDKIEIVK</sequence>
<dbReference type="InterPro" id="IPR018392">
    <property type="entry name" value="LysM"/>
</dbReference>
<dbReference type="Pfam" id="PF01476">
    <property type="entry name" value="LysM"/>
    <property type="match status" value="1"/>
</dbReference>
<name>A0A5J6RKP9_9BACT</name>
<dbReference type="AlphaFoldDB" id="A0A5J6RKP9"/>
<reference evidence="1 2" key="1">
    <citation type="submission" date="2020-05" db="EMBL/GenBank/DDBJ databases">
        <title>Complete genome sequencing of Campylobacter and Arcobacter type strains.</title>
        <authorList>
            <person name="Miller W.G."/>
            <person name="Yee E."/>
        </authorList>
    </citation>
    <scope>NUCLEOTIDE SEQUENCE [LARGE SCALE GENOMIC DNA]</scope>
    <source>
        <strain evidence="1 2">LMG 21996</strain>
    </source>
</reference>
<dbReference type="RefSeq" id="WP_024776171.1">
    <property type="nucleotide sequence ID" value="NZ_CP043857.1"/>
</dbReference>